<protein>
    <submittedName>
        <fullName evidence="7">Uncharacterized protein</fullName>
    </submittedName>
</protein>
<feature type="region of interest" description="Disordered" evidence="4">
    <location>
        <begin position="1"/>
        <end position="23"/>
    </location>
</feature>
<dbReference type="PROSITE" id="PS50001">
    <property type="entry name" value="SH2"/>
    <property type="match status" value="2"/>
</dbReference>
<evidence type="ECO:0000313" key="8">
    <source>
        <dbReference type="Proteomes" id="UP001608902"/>
    </source>
</evidence>
<dbReference type="Gene3D" id="3.30.505.10">
    <property type="entry name" value="SH2 domain"/>
    <property type="match status" value="2"/>
</dbReference>
<organism evidence="7 8">
    <name type="scientific">Gnathostoma spinigerum</name>
    <dbReference type="NCBI Taxonomy" id="75299"/>
    <lineage>
        <taxon>Eukaryota</taxon>
        <taxon>Metazoa</taxon>
        <taxon>Ecdysozoa</taxon>
        <taxon>Nematoda</taxon>
        <taxon>Chromadorea</taxon>
        <taxon>Rhabditida</taxon>
        <taxon>Spirurina</taxon>
        <taxon>Gnathostomatomorpha</taxon>
        <taxon>Gnathostomatoidea</taxon>
        <taxon>Gnathostomatidae</taxon>
        <taxon>Gnathostoma</taxon>
    </lineage>
</organism>
<dbReference type="SUPFAM" id="SSF48350">
    <property type="entry name" value="GTPase activation domain, GAP"/>
    <property type="match status" value="1"/>
</dbReference>
<accession>A0ABD6EGZ4</accession>
<comment type="caution">
    <text evidence="7">The sequence shown here is derived from an EMBL/GenBank/DDBJ whole genome shotgun (WGS) entry which is preliminary data.</text>
</comment>
<dbReference type="PANTHER" id="PTHR19969">
    <property type="entry name" value="SH2-SH3 ADAPTOR PROTEIN-RELATED"/>
    <property type="match status" value="1"/>
</dbReference>
<feature type="domain" description="Ras-GAP" evidence="6">
    <location>
        <begin position="612"/>
        <end position="784"/>
    </location>
</feature>
<dbReference type="InterPro" id="IPR036028">
    <property type="entry name" value="SH3-like_dom_sf"/>
</dbReference>
<dbReference type="AlphaFoldDB" id="A0ABD6EGZ4"/>
<dbReference type="SUPFAM" id="SSF50044">
    <property type="entry name" value="SH3-domain"/>
    <property type="match status" value="1"/>
</dbReference>
<dbReference type="InterPro" id="IPR036860">
    <property type="entry name" value="SH2_dom_sf"/>
</dbReference>
<dbReference type="SMART" id="SM00252">
    <property type="entry name" value="SH2"/>
    <property type="match status" value="2"/>
</dbReference>
<dbReference type="SUPFAM" id="SSF50729">
    <property type="entry name" value="PH domain-like"/>
    <property type="match status" value="1"/>
</dbReference>
<dbReference type="PROSITE" id="PS50018">
    <property type="entry name" value="RAS_GTPASE_ACTIV_2"/>
    <property type="match status" value="1"/>
</dbReference>
<dbReference type="InterPro" id="IPR008936">
    <property type="entry name" value="Rho_GTPase_activation_prot"/>
</dbReference>
<evidence type="ECO:0000259" key="6">
    <source>
        <dbReference type="PROSITE" id="PS50018"/>
    </source>
</evidence>
<evidence type="ECO:0000256" key="4">
    <source>
        <dbReference type="SAM" id="MobiDB-lite"/>
    </source>
</evidence>
<dbReference type="InterPro" id="IPR051184">
    <property type="entry name" value="Tyrosine-phos_adapter"/>
</dbReference>
<gene>
    <name evidence="7" type="ORF">AB6A40_002541</name>
</gene>
<feature type="domain" description="SH2" evidence="5">
    <location>
        <begin position="30"/>
        <end position="120"/>
    </location>
</feature>
<dbReference type="InterPro" id="IPR000980">
    <property type="entry name" value="SH2"/>
</dbReference>
<dbReference type="CDD" id="cd04519">
    <property type="entry name" value="RasGAP"/>
    <property type="match status" value="1"/>
</dbReference>
<dbReference type="EMBL" id="JBGFUD010001149">
    <property type="protein sequence ID" value="MFH4975832.1"/>
    <property type="molecule type" value="Genomic_DNA"/>
</dbReference>
<keyword evidence="2 3" id="KW-0727">SH2 domain</keyword>
<dbReference type="Gene3D" id="1.10.506.10">
    <property type="entry name" value="GTPase Activation - p120gap, domain 1"/>
    <property type="match status" value="1"/>
</dbReference>
<reference evidence="7 8" key="1">
    <citation type="submission" date="2024-08" db="EMBL/GenBank/DDBJ databases">
        <title>Gnathostoma spinigerum genome.</title>
        <authorList>
            <person name="Gonzalez-Bertolin B."/>
            <person name="Monzon S."/>
            <person name="Zaballos A."/>
            <person name="Jimenez P."/>
            <person name="Dekumyoy P."/>
            <person name="Varona S."/>
            <person name="Cuesta I."/>
            <person name="Sumanam S."/>
            <person name="Adisakwattana P."/>
            <person name="Gasser R.B."/>
            <person name="Hernandez-Gonzalez A."/>
            <person name="Young N.D."/>
            <person name="Perteguer M.J."/>
        </authorList>
    </citation>
    <scope>NUCLEOTIDE SEQUENCE [LARGE SCALE GENOMIC DNA]</scope>
    <source>
        <strain evidence="7">AL3</strain>
        <tissue evidence="7">Liver</tissue>
    </source>
</reference>
<keyword evidence="8" id="KW-1185">Reference proteome</keyword>
<dbReference type="InterPro" id="IPR011993">
    <property type="entry name" value="PH-like_dom_sf"/>
</dbReference>
<evidence type="ECO:0000313" key="7">
    <source>
        <dbReference type="EMBL" id="MFH4975832.1"/>
    </source>
</evidence>
<dbReference type="Pfam" id="PF00017">
    <property type="entry name" value="SH2"/>
    <property type="match status" value="2"/>
</dbReference>
<dbReference type="SUPFAM" id="SSF55550">
    <property type="entry name" value="SH2 domain"/>
    <property type="match status" value="2"/>
</dbReference>
<dbReference type="Gene3D" id="2.30.30.40">
    <property type="entry name" value="SH3 Domains"/>
    <property type="match status" value="1"/>
</dbReference>
<keyword evidence="1" id="KW-0343">GTPase activation</keyword>
<evidence type="ECO:0000256" key="3">
    <source>
        <dbReference type="PROSITE-ProRule" id="PRU00191"/>
    </source>
</evidence>
<dbReference type="GO" id="GO:0005096">
    <property type="term" value="F:GTPase activator activity"/>
    <property type="evidence" value="ECO:0007669"/>
    <property type="project" value="UniProtKB-KW"/>
</dbReference>
<dbReference type="InterPro" id="IPR001936">
    <property type="entry name" value="RasGAP_dom"/>
</dbReference>
<sequence length="846" mass="95157">MPMTTNASSDLPEEEDNVCSDGSRFDPQECFHGRISKKEAERRLHESSIDGAFLLRTDHPSPDILCLSCLSQKSVMHYPITMVCGYYHLFGREFASLSDLLEEFVSSPTSPLKTPLSPPAKIEIQHRQRIAILPFSSVPDCDELSFCKGDMLMEIQQIDENWMWARLEKSRLHGLVAIRLTTPLSDYSDCSPEDLPIFHDDPLDVLALRLSERGAGSYLIRASSKQPDCYALMVNSGHRLEKFLIRHSSAGYEVGGRIFQSIISIIDRYSRTEICEGVRLNQAVMREDIAGTSSTIETDFSQLKRLHSHTSCPQAIVAAYAFRKIKDDKKWKSCYVRLSDRNGSQLYIFDNEKRAKPKLVLDLCYCFVYKIDESVLDRSNCLHIILNCLDSNSATYLSFQQESVFLKWFSHLRWRCLGNRHSHSPFTLVSSNSQRHLRSTTLVSIVVETYRGAGLKSELAYSACVLINGIRVCRTRAFTPAAKNCVLFDTPFLLEYIPSGSCNVQIQLCFHNICKNRQALVKENSHRETSSYLLPDDGEELRVSNECVEGFSFRATRHSIIILPEDQYSSFSALLQSHSFLICRWTASVLDSFHRSYFARLLLLYYLPTPSLLFSLIDVLLEIQLDAESEATLFRGDSFCACIISNALRIIGRGIALQELSPLLNELVSGKSETIDVDAFISALSNLVPRLPSLFGAVLSRVARGCAKHFPQSLVAMRRAVGAFFILRFINPMLAFWNVNGGPVRMLAKQVQNVTNVATAPDGESQSNSVSVISMCRILDSLGSISQEELHSENPFTGYGKAEYLALLAFEVERAFDNHVERCPLDETATVISLLKRNALLYISSS</sequence>
<evidence type="ECO:0000256" key="2">
    <source>
        <dbReference type="ARBA" id="ARBA00022999"/>
    </source>
</evidence>
<evidence type="ECO:0000256" key="1">
    <source>
        <dbReference type="ARBA" id="ARBA00022468"/>
    </source>
</evidence>
<dbReference type="PANTHER" id="PTHR19969:SF5">
    <property type="entry name" value="CRK-LIKE PROTEIN"/>
    <property type="match status" value="1"/>
</dbReference>
<dbReference type="Proteomes" id="UP001608902">
    <property type="component" value="Unassembled WGS sequence"/>
</dbReference>
<dbReference type="CDD" id="cd00173">
    <property type="entry name" value="SH2"/>
    <property type="match status" value="1"/>
</dbReference>
<evidence type="ECO:0000259" key="5">
    <source>
        <dbReference type="PROSITE" id="PS50001"/>
    </source>
</evidence>
<name>A0ABD6EGZ4_9BILA</name>
<dbReference type="Gene3D" id="2.30.29.30">
    <property type="entry name" value="Pleckstrin-homology domain (PH domain)/Phosphotyrosine-binding domain (PTB)"/>
    <property type="match status" value="1"/>
</dbReference>
<proteinExistence type="predicted"/>
<feature type="domain" description="SH2" evidence="5">
    <location>
        <begin position="162"/>
        <end position="284"/>
    </location>
</feature>